<dbReference type="GO" id="GO:0003910">
    <property type="term" value="F:DNA ligase (ATP) activity"/>
    <property type="evidence" value="ECO:0007669"/>
    <property type="project" value="InterPro"/>
</dbReference>
<feature type="domain" description="ATP-dependent DNA ligase family profile" evidence="2">
    <location>
        <begin position="268"/>
        <end position="353"/>
    </location>
</feature>
<reference evidence="3 4" key="1">
    <citation type="submission" date="2018-08" db="EMBL/GenBank/DDBJ databases">
        <title>Sequencing the genomes of 1000 actinobacteria strains.</title>
        <authorList>
            <person name="Klenk H.-P."/>
        </authorList>
    </citation>
    <scope>NUCLEOTIDE SEQUENCE [LARGE SCALE GENOMIC DNA]</scope>
    <source>
        <strain evidence="3 4">DSM 44099</strain>
    </source>
</reference>
<dbReference type="EMBL" id="QUMQ01000001">
    <property type="protein sequence ID" value="REF94871.1"/>
    <property type="molecule type" value="Genomic_DNA"/>
</dbReference>
<dbReference type="GO" id="GO:0005524">
    <property type="term" value="F:ATP binding"/>
    <property type="evidence" value="ECO:0007669"/>
    <property type="project" value="InterPro"/>
</dbReference>
<dbReference type="GO" id="GO:0006281">
    <property type="term" value="P:DNA repair"/>
    <property type="evidence" value="ECO:0007669"/>
    <property type="project" value="InterPro"/>
</dbReference>
<organism evidence="3 4">
    <name type="scientific">Asanoa ferruginea</name>
    <dbReference type="NCBI Taxonomy" id="53367"/>
    <lineage>
        <taxon>Bacteria</taxon>
        <taxon>Bacillati</taxon>
        <taxon>Actinomycetota</taxon>
        <taxon>Actinomycetes</taxon>
        <taxon>Micromonosporales</taxon>
        <taxon>Micromonosporaceae</taxon>
        <taxon>Asanoa</taxon>
    </lineage>
</organism>
<sequence>MADRLDEYRRKRDAARTPEPVPQDAPAPGADNRFVIQQHHARALHWDLRLERDGVLVSWAVPRGLPRDQVRNHLAVHTEDHPMEYLTFHGDIPAGEYGGGRMSVFDTGTYETEKWRADEVMVTLHGDRVEGRYVLFRTARPEPGKREEWMVRRMSPPADGWEPLPDLIRPSRPTPVDALPEPDDEWAFEMRWEGTRAVAYISGGRVRLMSMSDQDITSSYPAVRDLGPALAPTEAVLDGEIVAFDRQGRVRQAPTSVAGRRLPPGLVVSYLAYDLLWLEGRRTVDLPYTQRRELLDGLALSGPAWQTPPSFHGGGQFALDAATEQGLPGVIAKRLDSVYTPGRRTKDWLRIDA</sequence>
<gene>
    <name evidence="3" type="ORF">DFJ67_0816</name>
</gene>
<evidence type="ECO:0000259" key="2">
    <source>
        <dbReference type="PROSITE" id="PS50160"/>
    </source>
</evidence>
<accession>A0A3D9ZC37</accession>
<dbReference type="PANTHER" id="PTHR39465:SF1">
    <property type="entry name" value="DNA LIGASE D 3'-PHOSPHOESTERASE DOMAIN-CONTAINING PROTEIN"/>
    <property type="match status" value="1"/>
</dbReference>
<feature type="compositionally biased region" description="Basic and acidic residues" evidence="1">
    <location>
        <begin position="1"/>
        <end position="16"/>
    </location>
</feature>
<dbReference type="Proteomes" id="UP000256913">
    <property type="component" value="Unassembled WGS sequence"/>
</dbReference>
<dbReference type="NCBIfam" id="TIGR02777">
    <property type="entry name" value="LigD_PE_dom"/>
    <property type="match status" value="1"/>
</dbReference>
<dbReference type="InterPro" id="IPR012310">
    <property type="entry name" value="DNA_ligase_ATP-dep_cent"/>
</dbReference>
<proteinExistence type="predicted"/>
<dbReference type="Pfam" id="PF13298">
    <property type="entry name" value="LigD_N"/>
    <property type="match status" value="1"/>
</dbReference>
<dbReference type="PROSITE" id="PS50160">
    <property type="entry name" value="DNA_LIGASE_A3"/>
    <property type="match status" value="1"/>
</dbReference>
<evidence type="ECO:0000256" key="1">
    <source>
        <dbReference type="SAM" id="MobiDB-lite"/>
    </source>
</evidence>
<comment type="caution">
    <text evidence="3">The sequence shown here is derived from an EMBL/GenBank/DDBJ whole genome shotgun (WGS) entry which is preliminary data.</text>
</comment>
<dbReference type="RefSeq" id="WP_116066627.1">
    <property type="nucleotide sequence ID" value="NZ_BONB01000001.1"/>
</dbReference>
<feature type="region of interest" description="Disordered" evidence="1">
    <location>
        <begin position="1"/>
        <end position="30"/>
    </location>
</feature>
<dbReference type="Pfam" id="PF01068">
    <property type="entry name" value="DNA_ligase_A_M"/>
    <property type="match status" value="1"/>
</dbReference>
<name>A0A3D9ZC37_9ACTN</name>
<dbReference type="AlphaFoldDB" id="A0A3D9ZC37"/>
<dbReference type="InterPro" id="IPR014144">
    <property type="entry name" value="LigD_PE_domain"/>
</dbReference>
<dbReference type="SUPFAM" id="SSF56091">
    <property type="entry name" value="DNA ligase/mRNA capping enzyme, catalytic domain"/>
    <property type="match status" value="1"/>
</dbReference>
<evidence type="ECO:0000313" key="4">
    <source>
        <dbReference type="Proteomes" id="UP000256913"/>
    </source>
</evidence>
<dbReference type="OrthoDB" id="9802472at2"/>
<evidence type="ECO:0000313" key="3">
    <source>
        <dbReference type="EMBL" id="REF94871.1"/>
    </source>
</evidence>
<dbReference type="Gene3D" id="3.30.470.30">
    <property type="entry name" value="DNA ligase/mRNA capping enzyme"/>
    <property type="match status" value="1"/>
</dbReference>
<keyword evidence="4" id="KW-1185">Reference proteome</keyword>
<protein>
    <submittedName>
        <fullName evidence="3">Bifunctional non-homologous end joining protein LigD</fullName>
    </submittedName>
</protein>
<dbReference type="Gene3D" id="3.30.1490.70">
    <property type="match status" value="1"/>
</dbReference>
<dbReference type="GO" id="GO:0006310">
    <property type="term" value="P:DNA recombination"/>
    <property type="evidence" value="ECO:0007669"/>
    <property type="project" value="InterPro"/>
</dbReference>
<dbReference type="PANTHER" id="PTHR39465">
    <property type="entry name" value="DNA LIGASE D, 3'-PHOSPHOESTERASE DOMAIN"/>
    <property type="match status" value="1"/>
</dbReference>
<dbReference type="CDD" id="cd07906">
    <property type="entry name" value="Adenylation_DNA_ligase_LigD_LigC"/>
    <property type="match status" value="1"/>
</dbReference>